<dbReference type="AlphaFoldDB" id="X1BVQ7"/>
<reference evidence="1" key="1">
    <citation type="journal article" date="2014" name="Front. Microbiol.">
        <title>High frequency of phylogenetically diverse reductive dehalogenase-homologous genes in deep subseafloor sedimentary metagenomes.</title>
        <authorList>
            <person name="Kawai M."/>
            <person name="Futagami T."/>
            <person name="Toyoda A."/>
            <person name="Takaki Y."/>
            <person name="Nishi S."/>
            <person name="Hori S."/>
            <person name="Arai W."/>
            <person name="Tsubouchi T."/>
            <person name="Morono Y."/>
            <person name="Uchiyama I."/>
            <person name="Ito T."/>
            <person name="Fujiyama A."/>
            <person name="Inagaki F."/>
            <person name="Takami H."/>
        </authorList>
    </citation>
    <scope>NUCLEOTIDE SEQUENCE</scope>
    <source>
        <strain evidence="1">Expedition CK06-06</strain>
    </source>
</reference>
<sequence length="90" mass="10346">QSLHFEMGNDQVEIWYKIFNTGNEIIGEYEVWFTAYCEDGSSYEGSSTGDWIYAGYYDNNICFLEVDKNKTVVSVEVAGWLLDAFIYPGE</sequence>
<gene>
    <name evidence="1" type="ORF">S01H4_37387</name>
</gene>
<protein>
    <recommendedName>
        <fullName evidence="2">CARDB domain-containing protein</fullName>
    </recommendedName>
</protein>
<proteinExistence type="predicted"/>
<evidence type="ECO:0008006" key="2">
    <source>
        <dbReference type="Google" id="ProtNLM"/>
    </source>
</evidence>
<organism evidence="1">
    <name type="scientific">marine sediment metagenome</name>
    <dbReference type="NCBI Taxonomy" id="412755"/>
    <lineage>
        <taxon>unclassified sequences</taxon>
        <taxon>metagenomes</taxon>
        <taxon>ecological metagenomes</taxon>
    </lineage>
</organism>
<name>X1BVQ7_9ZZZZ</name>
<accession>X1BVQ7</accession>
<comment type="caution">
    <text evidence="1">The sequence shown here is derived from an EMBL/GenBank/DDBJ whole genome shotgun (WGS) entry which is preliminary data.</text>
</comment>
<feature type="non-terminal residue" evidence="1">
    <location>
        <position position="1"/>
    </location>
</feature>
<evidence type="ECO:0000313" key="1">
    <source>
        <dbReference type="EMBL" id="GAG99844.1"/>
    </source>
</evidence>
<dbReference type="EMBL" id="BART01020081">
    <property type="protein sequence ID" value="GAG99844.1"/>
    <property type="molecule type" value="Genomic_DNA"/>
</dbReference>